<dbReference type="InterPro" id="IPR047869">
    <property type="entry name" value="YdcJ_bac-like"/>
</dbReference>
<sequence>MLHAAPAQRLHPQDPAPDAAPYVHADELRTAFALAMSHMYRNEVALYGDLVRIVQGVNQSALLASGDESQANNNTMPDSPERLSLERHGAIRLGLPSELRTVRRIFALLGMYPVGYYNLAVAGLPMHATCFRPITTTSLARNPFRIFTTLLRPELVTSEGGTRDLALQLLSRRSLFSAELLSLLDTAEQRQQGRLYADQAQVFIREALRTFSWASGVAASTVDECARLRAEHPVLADIACFRTAHINHLTPRTLDIDAAQRAMVSEGMAVKERIEGPPRRRCPILLRQTSFLALDEPVHFPSEHVSLGDLDDCQPRWEERSLVQGSHCARFGEIEERGAAVTAAGRRLYDELLAETTAAVNVAAKGRKYDEILSDTFRDSYPDDLRELCRRRLIFCRYRCKGKQPTRMPPDFAALLGQDTTTSTELHDLMDKHEEAVIGWAQRLVDDGVLVAEPITYEDFLPFSAAGIFQSNLQKTSSTTTSTSIDNAENSNQTGSPPSVMAQGGDQGSLEEALGCPITDPDVLYAQAQKDSLLECLLELGVTKAGM</sequence>
<comment type="cofactor">
    <cofactor evidence="1">
        <name>Fe(2+)</name>
        <dbReference type="ChEBI" id="CHEBI:29033"/>
    </cofactor>
</comment>
<keyword evidence="2" id="KW-0223">Dioxygenase</keyword>
<dbReference type="Proteomes" id="UP001480595">
    <property type="component" value="Unassembled WGS sequence"/>
</dbReference>
<reference evidence="10 11" key="1">
    <citation type="submission" date="2023-01" db="EMBL/GenBank/DDBJ databases">
        <title>Analysis of 21 Apiospora genomes using comparative genomics revels a genus with tremendous synthesis potential of carbohydrate active enzymes and secondary metabolites.</title>
        <authorList>
            <person name="Sorensen T."/>
        </authorList>
    </citation>
    <scope>NUCLEOTIDE SEQUENCE [LARGE SCALE GENOMIC DNA]</scope>
    <source>
        <strain evidence="10 11">CBS 135458</strain>
    </source>
</reference>
<evidence type="ECO:0000256" key="9">
    <source>
        <dbReference type="SAM" id="MobiDB-lite"/>
    </source>
</evidence>
<dbReference type="EMBL" id="JAQQWL010000003">
    <property type="protein sequence ID" value="KAK8079272.1"/>
    <property type="molecule type" value="Genomic_DNA"/>
</dbReference>
<evidence type="ECO:0000256" key="3">
    <source>
        <dbReference type="ARBA" id="ARBA00023002"/>
    </source>
</evidence>
<dbReference type="CDD" id="cd16348">
    <property type="entry name" value="VOC_YdcJ_like"/>
    <property type="match status" value="1"/>
</dbReference>
<accession>A0ABR1W797</accession>
<evidence type="ECO:0000256" key="5">
    <source>
        <dbReference type="ARBA" id="ARBA00035013"/>
    </source>
</evidence>
<evidence type="ECO:0000313" key="10">
    <source>
        <dbReference type="EMBL" id="KAK8079272.1"/>
    </source>
</evidence>
<feature type="compositionally biased region" description="Polar residues" evidence="9">
    <location>
        <begin position="485"/>
        <end position="497"/>
    </location>
</feature>
<keyword evidence="11" id="KW-1185">Reference proteome</keyword>
<dbReference type="GeneID" id="92087551"/>
<keyword evidence="4" id="KW-0408">Iron</keyword>
<comment type="similarity">
    <text evidence="5">Belongs to the 2-oxoadipate dioxygenase/decarboxylase family.</text>
</comment>
<dbReference type="EC" id="1.13.11.93" evidence="6"/>
<protein>
    <recommendedName>
        <fullName evidence="7">2-oxoadipate dioxygenase/decarboxylase</fullName>
        <ecNumber evidence="6">1.13.11.93</ecNumber>
    </recommendedName>
    <alternativeName>
        <fullName evidence="8">2-hydroxyglutarate synthase</fullName>
    </alternativeName>
</protein>
<keyword evidence="3" id="KW-0560">Oxidoreductase</keyword>
<dbReference type="Pfam" id="PF07063">
    <property type="entry name" value="HGLS"/>
    <property type="match status" value="1"/>
</dbReference>
<evidence type="ECO:0000256" key="2">
    <source>
        <dbReference type="ARBA" id="ARBA00022964"/>
    </source>
</evidence>
<gene>
    <name evidence="10" type="ORF">PG994_003079</name>
</gene>
<evidence type="ECO:0000256" key="8">
    <source>
        <dbReference type="ARBA" id="ARBA00035045"/>
    </source>
</evidence>
<comment type="caution">
    <text evidence="10">The sequence shown here is derived from an EMBL/GenBank/DDBJ whole genome shotgun (WGS) entry which is preliminary data.</text>
</comment>
<dbReference type="InterPro" id="IPR009770">
    <property type="entry name" value="HGLS"/>
</dbReference>
<dbReference type="RefSeq" id="XP_066720343.1">
    <property type="nucleotide sequence ID" value="XM_066854488.1"/>
</dbReference>
<evidence type="ECO:0000256" key="4">
    <source>
        <dbReference type="ARBA" id="ARBA00023004"/>
    </source>
</evidence>
<evidence type="ECO:0000256" key="7">
    <source>
        <dbReference type="ARBA" id="ARBA00035034"/>
    </source>
</evidence>
<evidence type="ECO:0000256" key="6">
    <source>
        <dbReference type="ARBA" id="ARBA00035023"/>
    </source>
</evidence>
<dbReference type="Gene3D" id="3.10.180.80">
    <property type="entry name" value="Uncharacterised protein PF07063, DUF1338"/>
    <property type="match status" value="1"/>
</dbReference>
<feature type="region of interest" description="Disordered" evidence="9">
    <location>
        <begin position="478"/>
        <end position="512"/>
    </location>
</feature>
<organism evidence="10 11">
    <name type="scientific">Apiospora phragmitis</name>
    <dbReference type="NCBI Taxonomy" id="2905665"/>
    <lineage>
        <taxon>Eukaryota</taxon>
        <taxon>Fungi</taxon>
        <taxon>Dikarya</taxon>
        <taxon>Ascomycota</taxon>
        <taxon>Pezizomycotina</taxon>
        <taxon>Sordariomycetes</taxon>
        <taxon>Xylariomycetidae</taxon>
        <taxon>Amphisphaeriales</taxon>
        <taxon>Apiosporaceae</taxon>
        <taxon>Apiospora</taxon>
    </lineage>
</organism>
<dbReference type="SMART" id="SM01150">
    <property type="entry name" value="DUF1338"/>
    <property type="match status" value="1"/>
</dbReference>
<evidence type="ECO:0000313" key="11">
    <source>
        <dbReference type="Proteomes" id="UP001480595"/>
    </source>
</evidence>
<name>A0ABR1W797_9PEZI</name>
<dbReference type="PANTHER" id="PTHR39479:SF2">
    <property type="entry name" value="2-OXOADIPATE DIOXYGENASE_DECARBOXYLASE"/>
    <property type="match status" value="1"/>
</dbReference>
<evidence type="ECO:0000256" key="1">
    <source>
        <dbReference type="ARBA" id="ARBA00001954"/>
    </source>
</evidence>
<dbReference type="PANTHER" id="PTHR39479">
    <property type="match status" value="1"/>
</dbReference>
<proteinExistence type="inferred from homology"/>